<reference evidence="1 4" key="2">
    <citation type="submission" date="2020-08" db="EMBL/GenBank/DDBJ databases">
        <title>Genomic Encyclopedia of Type Strains, Phase III (KMG-III): the genomes of soil and plant-associated and newly described type strains.</title>
        <authorList>
            <person name="Whitman W."/>
        </authorList>
    </citation>
    <scope>NUCLEOTIDE SEQUENCE [LARGE SCALE GENOMIC DNA]</scope>
    <source>
        <strain evidence="1 4">CECT 4113</strain>
    </source>
</reference>
<evidence type="ECO:0000313" key="1">
    <source>
        <dbReference type="EMBL" id="MBB3136976.1"/>
    </source>
</evidence>
<accession>A0A427MFW0</accession>
<gene>
    <name evidence="2" type="ORF">EFD55_23015</name>
    <name evidence="1" type="ORF">FHS26_004734</name>
</gene>
<dbReference type="EMBL" id="JACHXH010000018">
    <property type="protein sequence ID" value="MBB3136976.1"/>
    <property type="molecule type" value="Genomic_DNA"/>
</dbReference>
<dbReference type="Proteomes" id="UP000518315">
    <property type="component" value="Unassembled WGS sequence"/>
</dbReference>
<reference evidence="2 3" key="1">
    <citation type="submission" date="2018-11" db="EMBL/GenBank/DDBJ databases">
        <authorList>
            <person name="Huo Y."/>
        </authorList>
    </citation>
    <scope>NUCLEOTIDE SEQUENCE [LARGE SCALE GENOMIC DNA]</scope>
    <source>
        <strain evidence="2 3">DSM 30132</strain>
    </source>
</reference>
<dbReference type="RefSeq" id="WP_125847677.1">
    <property type="nucleotide sequence ID" value="NZ_JACHXH010000018.1"/>
</dbReference>
<dbReference type="Proteomes" id="UP000277279">
    <property type="component" value="Unassembled WGS sequence"/>
</dbReference>
<proteinExistence type="predicted"/>
<organism evidence="2 3">
    <name type="scientific">Rhizobium pisi</name>
    <dbReference type="NCBI Taxonomy" id="574561"/>
    <lineage>
        <taxon>Bacteria</taxon>
        <taxon>Pseudomonadati</taxon>
        <taxon>Pseudomonadota</taxon>
        <taxon>Alphaproteobacteria</taxon>
        <taxon>Hyphomicrobiales</taxon>
        <taxon>Rhizobiaceae</taxon>
        <taxon>Rhizobium/Agrobacterium group</taxon>
        <taxon>Rhizobium</taxon>
    </lineage>
</organism>
<dbReference type="OrthoDB" id="9805504at2"/>
<evidence type="ECO:0000313" key="3">
    <source>
        <dbReference type="Proteomes" id="UP000277279"/>
    </source>
</evidence>
<evidence type="ECO:0000313" key="2">
    <source>
        <dbReference type="EMBL" id="RSB66801.1"/>
    </source>
</evidence>
<dbReference type="AlphaFoldDB" id="A0A427MFW0"/>
<evidence type="ECO:0000313" key="4">
    <source>
        <dbReference type="Proteomes" id="UP000518315"/>
    </source>
</evidence>
<dbReference type="EMBL" id="RJJT01000017">
    <property type="protein sequence ID" value="RSB66801.1"/>
    <property type="molecule type" value="Genomic_DNA"/>
</dbReference>
<name>A0A427MFW0_9HYPH</name>
<sequence length="105" mass="11512">MRQGFRNPQKKSVLFKAPGLLIGALAFGAAGGMTLSDLLASWNVSGGSGHSCKIKGNISIETGERIFHVPGQRYYSQTKISPQYGERWFCSEFEAWAAGWRKSKA</sequence>
<keyword evidence="4" id="KW-1185">Reference proteome</keyword>
<comment type="caution">
    <text evidence="2">The sequence shown here is derived from an EMBL/GenBank/DDBJ whole genome shotgun (WGS) entry which is preliminary data.</text>
</comment>
<protein>
    <submittedName>
        <fullName evidence="2">Succinoglycan biosynthesis protein exoi</fullName>
    </submittedName>
</protein>